<name>A0A926S3P8_9SPHI</name>
<comment type="caution">
    <text evidence="1">The sequence shown here is derived from an EMBL/GenBank/DDBJ whole genome shotgun (WGS) entry which is preliminary data.</text>
</comment>
<reference evidence="1" key="1">
    <citation type="submission" date="2020-09" db="EMBL/GenBank/DDBJ databases">
        <title>Novel species of Mucilaginibacter isolated from a glacier on the Tibetan Plateau.</title>
        <authorList>
            <person name="Liu Q."/>
            <person name="Xin Y.-H."/>
        </authorList>
    </citation>
    <scope>NUCLEOTIDE SEQUENCE</scope>
    <source>
        <strain evidence="1">ZB1P21</strain>
    </source>
</reference>
<evidence type="ECO:0000313" key="1">
    <source>
        <dbReference type="EMBL" id="MBD1395453.1"/>
    </source>
</evidence>
<gene>
    <name evidence="1" type="ORF">IDJ76_20285</name>
</gene>
<accession>A0A926S3P8</accession>
<evidence type="ECO:0000313" key="2">
    <source>
        <dbReference type="Proteomes" id="UP000619078"/>
    </source>
</evidence>
<organism evidence="1 2">
    <name type="scientific">Mucilaginibacter glaciei</name>
    <dbReference type="NCBI Taxonomy" id="2772109"/>
    <lineage>
        <taxon>Bacteria</taxon>
        <taxon>Pseudomonadati</taxon>
        <taxon>Bacteroidota</taxon>
        <taxon>Sphingobacteriia</taxon>
        <taxon>Sphingobacteriales</taxon>
        <taxon>Sphingobacteriaceae</taxon>
        <taxon>Mucilaginibacter</taxon>
    </lineage>
</organism>
<protein>
    <submittedName>
        <fullName evidence="1">Uncharacterized protein</fullName>
    </submittedName>
</protein>
<dbReference type="AlphaFoldDB" id="A0A926S3P8"/>
<dbReference type="RefSeq" id="WP_191166125.1">
    <property type="nucleotide sequence ID" value="NZ_JACWMX010000013.1"/>
</dbReference>
<keyword evidence="2" id="KW-1185">Reference proteome</keyword>
<dbReference type="Proteomes" id="UP000619078">
    <property type="component" value="Unassembled WGS sequence"/>
</dbReference>
<dbReference type="EMBL" id="JACWMX010000013">
    <property type="protein sequence ID" value="MBD1395453.1"/>
    <property type="molecule type" value="Genomic_DNA"/>
</dbReference>
<proteinExistence type="predicted"/>
<sequence length="68" mass="7715">MKILLDIKDEKASFILEVLKNFKYVKAEPFSKADTKFFEELKEAVDEVNLIKAGKAKGIPADDWLNGL</sequence>